<feature type="region of interest" description="Disordered" evidence="1">
    <location>
        <begin position="330"/>
        <end position="424"/>
    </location>
</feature>
<feature type="compositionally biased region" description="Low complexity" evidence="1">
    <location>
        <begin position="383"/>
        <end position="396"/>
    </location>
</feature>
<feature type="compositionally biased region" description="Acidic residues" evidence="1">
    <location>
        <begin position="158"/>
        <end position="184"/>
    </location>
</feature>
<dbReference type="OrthoDB" id="539995at2759"/>
<dbReference type="InterPro" id="IPR026750">
    <property type="entry name" value="NTAN1"/>
</dbReference>
<sequence>MAWSAHFDSSTSRGERSICGLLPGCMRAPDLYLAGSFDEGSGESEATLATVLTRLSASPLRFRVRLACVGPVNTAPGGGPRVMHLAVRCRVAAPGKVPEGQEGVVKGGQHGHGEEEEGEGQEEAVVASPAGFEDRGPELPRRFAHGHLEDRGGAAWDSNEDDDDKEESEEASAEEEDQDEDRGEDEGAKANASRRRAHAAAGSSGAHGGGGQACGGGGPLRWVVHTPTGRLRISGLRCRPPNPYVLQHYVRQLQLQDDDFLQHNSTSPDYEPANFVGDIKNAYRYSLEQWARSTRVIPEAWFEWAGDGEGAGWQPAERLPVRVKEEARTGVKAGQEASGGASGEATARVVGPRAGGGVMGNGGAEREAAEGRGEVEADGEAEGGVVRAEVRTGAEGAQEEAQEEGSKPGKKARPTVLVSVGASS</sequence>
<reference evidence="2" key="1">
    <citation type="journal article" date="2020" name="bioRxiv">
        <title>Comparative genomics of Chlamydomonas.</title>
        <authorList>
            <person name="Craig R.J."/>
            <person name="Hasan A.R."/>
            <person name="Ness R.W."/>
            <person name="Keightley P.D."/>
        </authorList>
    </citation>
    <scope>NUCLEOTIDE SEQUENCE</scope>
    <source>
        <strain evidence="2">CCAP 11/70</strain>
    </source>
</reference>
<evidence type="ECO:0000313" key="3">
    <source>
        <dbReference type="Proteomes" id="UP000612055"/>
    </source>
</evidence>
<evidence type="ECO:0000256" key="1">
    <source>
        <dbReference type="SAM" id="MobiDB-lite"/>
    </source>
</evidence>
<keyword evidence="3" id="KW-1185">Reference proteome</keyword>
<dbReference type="PANTHER" id="PTHR12498:SF0">
    <property type="entry name" value="PROTEIN N-TERMINAL ASPARAGINE AMIDOHYDROLASE"/>
    <property type="match status" value="1"/>
</dbReference>
<accession>A0A835Y4D8</accession>
<dbReference type="GO" id="GO:0008418">
    <property type="term" value="F:protein-N-terminal asparagine amidohydrolase activity"/>
    <property type="evidence" value="ECO:0007669"/>
    <property type="project" value="InterPro"/>
</dbReference>
<name>A0A835Y4D8_9CHLO</name>
<dbReference type="EMBL" id="JAEHOE010000023">
    <property type="protein sequence ID" value="KAG2495738.1"/>
    <property type="molecule type" value="Genomic_DNA"/>
</dbReference>
<organism evidence="2 3">
    <name type="scientific">Edaphochlamys debaryana</name>
    <dbReference type="NCBI Taxonomy" id="47281"/>
    <lineage>
        <taxon>Eukaryota</taxon>
        <taxon>Viridiplantae</taxon>
        <taxon>Chlorophyta</taxon>
        <taxon>core chlorophytes</taxon>
        <taxon>Chlorophyceae</taxon>
        <taxon>CS clade</taxon>
        <taxon>Chlamydomonadales</taxon>
        <taxon>Chlamydomonadales incertae sedis</taxon>
        <taxon>Edaphochlamys</taxon>
    </lineage>
</organism>
<dbReference type="PANTHER" id="PTHR12498">
    <property type="entry name" value="N-TERMINAL ASPARAGINE AMIDOHYDROLASE"/>
    <property type="match status" value="1"/>
</dbReference>
<feature type="compositionally biased region" description="Basic and acidic residues" evidence="1">
    <location>
        <begin position="364"/>
        <end position="375"/>
    </location>
</feature>
<evidence type="ECO:0000313" key="2">
    <source>
        <dbReference type="EMBL" id="KAG2495738.1"/>
    </source>
</evidence>
<gene>
    <name evidence="2" type="ORF">HYH03_006336</name>
</gene>
<feature type="compositionally biased region" description="Low complexity" evidence="1">
    <location>
        <begin position="333"/>
        <end position="352"/>
    </location>
</feature>
<feature type="region of interest" description="Disordered" evidence="1">
    <location>
        <begin position="97"/>
        <end position="126"/>
    </location>
</feature>
<dbReference type="GO" id="GO:0005634">
    <property type="term" value="C:nucleus"/>
    <property type="evidence" value="ECO:0007669"/>
    <property type="project" value="TreeGrafter"/>
</dbReference>
<protein>
    <submittedName>
        <fullName evidence="2">Uncharacterized protein</fullName>
    </submittedName>
</protein>
<dbReference type="Proteomes" id="UP000612055">
    <property type="component" value="Unassembled WGS sequence"/>
</dbReference>
<feature type="region of interest" description="Disordered" evidence="1">
    <location>
        <begin position="147"/>
        <end position="216"/>
    </location>
</feature>
<comment type="caution">
    <text evidence="2">The sequence shown here is derived from an EMBL/GenBank/DDBJ whole genome shotgun (WGS) entry which is preliminary data.</text>
</comment>
<feature type="compositionally biased region" description="Gly residues" evidence="1">
    <location>
        <begin position="353"/>
        <end position="363"/>
    </location>
</feature>
<dbReference type="Pfam" id="PF14736">
    <property type="entry name" value="N_Asn_amidohyd"/>
    <property type="match status" value="1"/>
</dbReference>
<dbReference type="AlphaFoldDB" id="A0A835Y4D8"/>
<feature type="compositionally biased region" description="Gly residues" evidence="1">
    <location>
        <begin position="205"/>
        <end position="216"/>
    </location>
</feature>
<dbReference type="GO" id="GO:0006511">
    <property type="term" value="P:ubiquitin-dependent protein catabolic process"/>
    <property type="evidence" value="ECO:0007669"/>
    <property type="project" value="TreeGrafter"/>
</dbReference>
<proteinExistence type="predicted"/>